<sequence length="136" mass="15338">MQVYTFVSRHSHLGESCNCISPEDEIASFFSPGSFKGMTTGWHPNGCPACGPTCYSYLSVDSLLAASYLRLDYYTTLSDDKGRVSLVYPILDREIFYIPYSNGLSISFQMDIELHSYGYAAVRLYVRQAQIKYPIV</sequence>
<dbReference type="InParanoid" id="C0NMX4"/>
<dbReference type="HOGENOM" id="CLU_1874856_0_0_1"/>
<name>C0NMX4_AJECG</name>
<dbReference type="EMBL" id="GG663367">
    <property type="protein sequence ID" value="EEH07222.1"/>
    <property type="molecule type" value="Genomic_DNA"/>
</dbReference>
<gene>
    <name evidence="1" type="ORF">HCBG_04101</name>
</gene>
<dbReference type="RefSeq" id="XP_045287703.1">
    <property type="nucleotide sequence ID" value="XM_045431150.1"/>
</dbReference>
<accession>C0NMX4</accession>
<keyword evidence="2" id="KW-1185">Reference proteome</keyword>
<dbReference type="GeneID" id="69037117"/>
<dbReference type="AlphaFoldDB" id="C0NMX4"/>
<organism evidence="1 2">
    <name type="scientific">Ajellomyces capsulatus (strain G186AR / H82 / ATCC MYA-2454 / RMSCC 2432)</name>
    <name type="common">Darling's disease fungus</name>
    <name type="synonym">Histoplasma capsulatum</name>
    <dbReference type="NCBI Taxonomy" id="447093"/>
    <lineage>
        <taxon>Eukaryota</taxon>
        <taxon>Fungi</taxon>
        <taxon>Dikarya</taxon>
        <taxon>Ascomycota</taxon>
        <taxon>Pezizomycotina</taxon>
        <taxon>Eurotiomycetes</taxon>
        <taxon>Eurotiomycetidae</taxon>
        <taxon>Onygenales</taxon>
        <taxon>Ajellomycetaceae</taxon>
        <taxon>Histoplasma</taxon>
    </lineage>
</organism>
<evidence type="ECO:0000313" key="1">
    <source>
        <dbReference type="EMBL" id="EEH07222.1"/>
    </source>
</evidence>
<proteinExistence type="predicted"/>
<dbReference type="Proteomes" id="UP000001631">
    <property type="component" value="Unassembled WGS sequence"/>
</dbReference>
<protein>
    <submittedName>
        <fullName evidence="1">Uncharacterized protein</fullName>
    </submittedName>
</protein>
<evidence type="ECO:0000313" key="2">
    <source>
        <dbReference type="Proteomes" id="UP000001631"/>
    </source>
</evidence>
<reference evidence="1" key="1">
    <citation type="submission" date="2009-02" db="EMBL/GenBank/DDBJ databases">
        <title>The Genome Sequence of Ajellomyces capsulatus strain G186AR.</title>
        <authorList>
            <consortium name="The Broad Institute Genome Sequencing Platform"/>
            <person name="Champion M."/>
            <person name="Cuomo C."/>
            <person name="Ma L.-J."/>
            <person name="Henn M.R."/>
            <person name="Sil A."/>
            <person name="Goldman B."/>
            <person name="Young S.K."/>
            <person name="Kodira C.D."/>
            <person name="Zeng Q."/>
            <person name="Koehrsen M."/>
            <person name="Alvarado L."/>
            <person name="Berlin A."/>
            <person name="Borenstein D."/>
            <person name="Chen Z."/>
            <person name="Engels R."/>
            <person name="Freedman E."/>
            <person name="Gellesch M."/>
            <person name="Goldberg J."/>
            <person name="Griggs A."/>
            <person name="Gujja S."/>
            <person name="Heiman D."/>
            <person name="Hepburn T."/>
            <person name="Howarth C."/>
            <person name="Jen D."/>
            <person name="Larson L."/>
            <person name="Lewis B."/>
            <person name="Mehta T."/>
            <person name="Park D."/>
            <person name="Pearson M."/>
            <person name="Roberts A."/>
            <person name="Saif S."/>
            <person name="Shea T."/>
            <person name="Shenoy N."/>
            <person name="Sisk P."/>
            <person name="Stolte C."/>
            <person name="Sykes S."/>
            <person name="Walk T."/>
            <person name="White J."/>
            <person name="Yandava C."/>
            <person name="Klein B."/>
            <person name="McEwen J.G."/>
            <person name="Puccia R."/>
            <person name="Goldman G.H."/>
            <person name="Felipe M.S."/>
            <person name="Nino-Vega G."/>
            <person name="San-Blas G."/>
            <person name="Taylor J."/>
            <person name="Mendoza L."/>
            <person name="Galagan J."/>
            <person name="Nusbaum C."/>
            <person name="Birren B."/>
        </authorList>
    </citation>
    <scope>NUCLEOTIDE SEQUENCE</scope>
    <source>
        <strain evidence="1">G186AR</strain>
    </source>
</reference>